<dbReference type="EC" id="6.5.1.4" evidence="2"/>
<dbReference type="Proteomes" id="UP001329430">
    <property type="component" value="Chromosome 2"/>
</dbReference>
<evidence type="ECO:0000256" key="7">
    <source>
        <dbReference type="ARBA" id="ARBA00032543"/>
    </source>
</evidence>
<sequence>MDMSCKVMEIDGSVLEGGGQILRIAVTLSVLLGKPIRVIKIRAGRSKPGLSEQHLKGLELVTKICNGKLKGGSIGSTEIQLWPGKINGGNYSAFVKTAGSVSLLLQVALPCTLFASSDTTLELTGGTNAEMAPQIDHTTEVFRPILEKFGATFDFDLLKRGYFPKGGGKVIVHVTPVRQLKAVELLETGHVTSIYGWSYVAGTLPVHLSHTMADAATEKLTSIFKNVKIERYKEAPNIAPDNGSGILVVAETSTGCIFGGSALGKRGEKPEHTGYKAAEEILKPISEGACMDEHCQDQMIILMALAQGQSKVRTGALTLHTKTAIYVAEKIANVHFDIIEENNGNIIQCNGIGLTT</sequence>
<dbReference type="SUPFAM" id="SSF55205">
    <property type="entry name" value="EPT/RTPC-like"/>
    <property type="match status" value="2"/>
</dbReference>
<dbReference type="GO" id="GO:0003963">
    <property type="term" value="F:RNA-3'-phosphate cyclase activity"/>
    <property type="evidence" value="ECO:0007669"/>
    <property type="project" value="UniProtKB-EC"/>
</dbReference>
<evidence type="ECO:0000256" key="2">
    <source>
        <dbReference type="ARBA" id="ARBA00012725"/>
    </source>
</evidence>
<keyword evidence="14" id="KW-1185">Reference proteome</keyword>
<evidence type="ECO:0000256" key="1">
    <source>
        <dbReference type="ARBA" id="ARBA00009206"/>
    </source>
</evidence>
<dbReference type="Gene3D" id="3.65.10.20">
    <property type="entry name" value="RNA 3'-terminal phosphate cyclase domain"/>
    <property type="match status" value="1"/>
</dbReference>
<dbReference type="PANTHER" id="PTHR11096:SF0">
    <property type="entry name" value="RNA 3'-TERMINAL PHOSPHATE CYCLASE"/>
    <property type="match status" value="1"/>
</dbReference>
<dbReference type="PANTHER" id="PTHR11096">
    <property type="entry name" value="RNA 3' TERMINAL PHOSPHATE CYCLASE"/>
    <property type="match status" value="1"/>
</dbReference>
<keyword evidence="10" id="KW-0067">ATP-binding</keyword>
<dbReference type="GO" id="GO:0005524">
    <property type="term" value="F:ATP binding"/>
    <property type="evidence" value="ECO:0007669"/>
    <property type="project" value="UniProtKB-KW"/>
</dbReference>
<dbReference type="InterPro" id="IPR036553">
    <property type="entry name" value="RPTC_insert"/>
</dbReference>
<name>A0AAN7VIT4_9COLE</name>
<feature type="binding site" evidence="10">
    <location>
        <position position="106"/>
    </location>
    <ligand>
        <name>ATP</name>
        <dbReference type="ChEBI" id="CHEBI:30616"/>
    </ligand>
</feature>
<dbReference type="EMBL" id="JAVRBK010000002">
    <property type="protein sequence ID" value="KAK5647424.1"/>
    <property type="molecule type" value="Genomic_DNA"/>
</dbReference>
<dbReference type="Pfam" id="PF05189">
    <property type="entry name" value="RTC_insert"/>
    <property type="match status" value="1"/>
</dbReference>
<evidence type="ECO:0000256" key="5">
    <source>
        <dbReference type="ARBA" id="ARBA00022741"/>
    </source>
</evidence>
<comment type="similarity">
    <text evidence="1">Belongs to the RNA 3'-terminal cyclase family. Type 1 subfamily.</text>
</comment>
<dbReference type="InterPro" id="IPR000228">
    <property type="entry name" value="RNA3'_term_phos_cyc"/>
</dbReference>
<dbReference type="PROSITE" id="PS01287">
    <property type="entry name" value="RTC"/>
    <property type="match status" value="1"/>
</dbReference>
<reference evidence="13 14" key="1">
    <citation type="journal article" date="2024" name="Insects">
        <title>An Improved Chromosome-Level Genome Assembly of the Firefly Pyrocoelia pectoralis.</title>
        <authorList>
            <person name="Fu X."/>
            <person name="Meyer-Rochow V.B."/>
            <person name="Ballantyne L."/>
            <person name="Zhu X."/>
        </authorList>
    </citation>
    <scope>NUCLEOTIDE SEQUENCE [LARGE SCALE GENOMIC DNA]</scope>
    <source>
        <strain evidence="13">XCY_ONT2</strain>
    </source>
</reference>
<dbReference type="InterPro" id="IPR037136">
    <property type="entry name" value="RNA3'_phos_cyclase_dom_sf"/>
</dbReference>
<dbReference type="InterPro" id="IPR013791">
    <property type="entry name" value="RNA3'-term_phos_cycl_insert"/>
</dbReference>
<evidence type="ECO:0000256" key="3">
    <source>
        <dbReference type="ARBA" id="ARBA00021428"/>
    </source>
</evidence>
<evidence type="ECO:0000256" key="10">
    <source>
        <dbReference type="PIRSR" id="PIRSR005378-2"/>
    </source>
</evidence>
<feature type="domain" description="RNA 3'-terminal phosphate cyclase insert" evidence="12">
    <location>
        <begin position="187"/>
        <end position="285"/>
    </location>
</feature>
<gene>
    <name evidence="13" type="ORF">RI129_002316</name>
</gene>
<comment type="caution">
    <text evidence="13">The sequence shown here is derived from an EMBL/GenBank/DDBJ whole genome shotgun (WGS) entry which is preliminary data.</text>
</comment>
<dbReference type="HAMAP" id="MF_00200">
    <property type="entry name" value="RTC"/>
    <property type="match status" value="1"/>
</dbReference>
<dbReference type="Pfam" id="PF01137">
    <property type="entry name" value="RTC"/>
    <property type="match status" value="1"/>
</dbReference>
<feature type="domain" description="RNA 3'-terminal phosphate cyclase" evidence="11">
    <location>
        <begin position="15"/>
        <end position="338"/>
    </location>
</feature>
<dbReference type="GO" id="GO:0006396">
    <property type="term" value="P:RNA processing"/>
    <property type="evidence" value="ECO:0007669"/>
    <property type="project" value="InterPro"/>
</dbReference>
<organism evidence="13 14">
    <name type="scientific">Pyrocoelia pectoralis</name>
    <dbReference type="NCBI Taxonomy" id="417401"/>
    <lineage>
        <taxon>Eukaryota</taxon>
        <taxon>Metazoa</taxon>
        <taxon>Ecdysozoa</taxon>
        <taxon>Arthropoda</taxon>
        <taxon>Hexapoda</taxon>
        <taxon>Insecta</taxon>
        <taxon>Pterygota</taxon>
        <taxon>Neoptera</taxon>
        <taxon>Endopterygota</taxon>
        <taxon>Coleoptera</taxon>
        <taxon>Polyphaga</taxon>
        <taxon>Elateriformia</taxon>
        <taxon>Elateroidea</taxon>
        <taxon>Lampyridae</taxon>
        <taxon>Lampyrinae</taxon>
        <taxon>Pyrocoelia</taxon>
    </lineage>
</organism>
<dbReference type="PIRSF" id="PIRSF005378">
    <property type="entry name" value="RNA3'_term_phos_cycl_euk"/>
    <property type="match status" value="1"/>
</dbReference>
<dbReference type="FunFam" id="3.30.360.20:FF:000002">
    <property type="entry name" value="RNA terminal phosphate cyclase-like 1"/>
    <property type="match status" value="1"/>
</dbReference>
<feature type="binding site" evidence="10">
    <location>
        <begin position="294"/>
        <end position="298"/>
    </location>
    <ligand>
        <name>ATP</name>
        <dbReference type="ChEBI" id="CHEBI:30616"/>
    </ligand>
</feature>
<dbReference type="Gene3D" id="3.30.360.20">
    <property type="entry name" value="RNA 3'-terminal phosphate cyclase, insert domain"/>
    <property type="match status" value="1"/>
</dbReference>
<proteinExistence type="inferred from homology"/>
<evidence type="ECO:0000256" key="4">
    <source>
        <dbReference type="ARBA" id="ARBA00022598"/>
    </source>
</evidence>
<keyword evidence="4" id="KW-0436">Ligase</keyword>
<feature type="active site" description="Tele-AMP-histidine intermediate" evidence="9">
    <location>
        <position position="320"/>
    </location>
</feature>
<dbReference type="GO" id="GO:0005634">
    <property type="term" value="C:nucleus"/>
    <property type="evidence" value="ECO:0007669"/>
    <property type="project" value="TreeGrafter"/>
</dbReference>
<evidence type="ECO:0000256" key="8">
    <source>
        <dbReference type="ARBA" id="ARBA00045867"/>
    </source>
</evidence>
<dbReference type="InterPro" id="IPR023797">
    <property type="entry name" value="RNA3'_phos_cyclase_dom"/>
</dbReference>
<dbReference type="InterPro" id="IPR020719">
    <property type="entry name" value="RNA3'_term_phos_cycl-like_CS"/>
</dbReference>
<dbReference type="NCBIfam" id="TIGR03399">
    <property type="entry name" value="RNA_3prim_cycl"/>
    <property type="match status" value="1"/>
</dbReference>
<accession>A0AAN7VIT4</accession>
<keyword evidence="5 10" id="KW-0547">Nucleotide-binding</keyword>
<evidence type="ECO:0000259" key="12">
    <source>
        <dbReference type="Pfam" id="PF05189"/>
    </source>
</evidence>
<evidence type="ECO:0000259" key="11">
    <source>
        <dbReference type="Pfam" id="PF01137"/>
    </source>
</evidence>
<evidence type="ECO:0000256" key="9">
    <source>
        <dbReference type="PIRSR" id="PIRSR005378-1"/>
    </source>
</evidence>
<evidence type="ECO:0000313" key="13">
    <source>
        <dbReference type="EMBL" id="KAK5647424.1"/>
    </source>
</evidence>
<dbReference type="InterPro" id="IPR013792">
    <property type="entry name" value="RNA3'P_cycl/enolpyr_Trfase_a/b"/>
</dbReference>
<comment type="function">
    <text evidence="8">Catalyzes the conversion of 3'-phosphate to a 2',3'-cyclic phosphodiester at the end of RNA. The mechanism of action of the enzyme occurs in 3 steps: (A) adenylation of the enzyme by ATP; (B) transfer of adenylate to an RNA-N3'P to produce RNA-N3'PP5'A; (C) and attack of the adjacent 2'-hydroxyl on the 3'-phosphorus in the diester linkage to produce the cyclic end product. Likely functions in some aspects of cellular RNA processing. Function plays an important role in regulating axon regeneration by inhibiting central nervous system (CNS) axon regeneration following optic nerve injury.</text>
</comment>
<evidence type="ECO:0000313" key="14">
    <source>
        <dbReference type="Proteomes" id="UP001329430"/>
    </source>
</evidence>
<dbReference type="AlphaFoldDB" id="A0AAN7VIT4"/>
<dbReference type="SUPFAM" id="SSF52913">
    <property type="entry name" value="RNA 3'-terminal phosphate cyclase, RPTC, insert domain"/>
    <property type="match status" value="1"/>
</dbReference>
<dbReference type="InterPro" id="IPR017770">
    <property type="entry name" value="RNA3'_term_phos_cyc_type_1"/>
</dbReference>
<comment type="catalytic activity">
    <reaction evidence="6">
        <text>a 3'-end 3'-phospho-ribonucleotide-RNA + ATP = a 3'-end 2',3'-cyclophospho-ribonucleotide-RNA + AMP + diphosphate</text>
        <dbReference type="Rhea" id="RHEA:23976"/>
        <dbReference type="Rhea" id="RHEA-COMP:10463"/>
        <dbReference type="Rhea" id="RHEA-COMP:10464"/>
        <dbReference type="ChEBI" id="CHEBI:30616"/>
        <dbReference type="ChEBI" id="CHEBI:33019"/>
        <dbReference type="ChEBI" id="CHEBI:83062"/>
        <dbReference type="ChEBI" id="CHEBI:83064"/>
        <dbReference type="ChEBI" id="CHEBI:456215"/>
        <dbReference type="EC" id="6.5.1.4"/>
    </reaction>
</comment>
<protein>
    <recommendedName>
        <fullName evidence="3">RNA 3'-terminal phosphate cyclase</fullName>
        <ecNumber evidence="2">6.5.1.4</ecNumber>
    </recommendedName>
    <alternativeName>
        <fullName evidence="7">RNA terminal phosphate cyclase domain-containing protein 1</fullName>
    </alternativeName>
</protein>
<evidence type="ECO:0000256" key="6">
    <source>
        <dbReference type="ARBA" id="ARBA00024481"/>
    </source>
</evidence>